<keyword evidence="5" id="KW-0326">Glycosidase</keyword>
<dbReference type="GO" id="GO:0004560">
    <property type="term" value="F:alpha-L-fucosidase activity"/>
    <property type="evidence" value="ECO:0007669"/>
    <property type="project" value="InterPro"/>
</dbReference>
<feature type="domain" description="F5/8 type C" evidence="7">
    <location>
        <begin position="415"/>
        <end position="513"/>
    </location>
</feature>
<dbReference type="Pfam" id="PF01120">
    <property type="entry name" value="Alpha_L_fucos"/>
    <property type="match status" value="1"/>
</dbReference>
<feature type="domain" description="Glycoside hydrolase family 29 N-terminal" evidence="8">
    <location>
        <begin position="110"/>
        <end position="393"/>
    </location>
</feature>
<evidence type="ECO:0000313" key="9">
    <source>
        <dbReference type="EMBL" id="PVY43751.1"/>
    </source>
</evidence>
<protein>
    <recommendedName>
        <fullName evidence="2">alpha-L-fucosidase</fullName>
        <ecNumber evidence="2">3.2.1.51</ecNumber>
    </recommendedName>
</protein>
<organism evidence="9 10">
    <name type="scientific">Pontibacter virosus</name>
    <dbReference type="NCBI Taxonomy" id="1765052"/>
    <lineage>
        <taxon>Bacteria</taxon>
        <taxon>Pseudomonadati</taxon>
        <taxon>Bacteroidota</taxon>
        <taxon>Cytophagia</taxon>
        <taxon>Cytophagales</taxon>
        <taxon>Hymenobacteraceae</taxon>
        <taxon>Pontibacter</taxon>
    </lineage>
</organism>
<dbReference type="InterPro" id="IPR008979">
    <property type="entry name" value="Galactose-bd-like_sf"/>
</dbReference>
<dbReference type="SMART" id="SM00812">
    <property type="entry name" value="Alpha_L_fucos"/>
    <property type="match status" value="1"/>
</dbReference>
<dbReference type="InterPro" id="IPR000421">
    <property type="entry name" value="FA58C"/>
</dbReference>
<reference evidence="9 10" key="1">
    <citation type="submission" date="2018-04" db="EMBL/GenBank/DDBJ databases">
        <title>Genomic Encyclopedia of Type Strains, Phase IV (KMG-IV): sequencing the most valuable type-strain genomes for metagenomic binning, comparative biology and taxonomic classification.</title>
        <authorList>
            <person name="Goeker M."/>
        </authorList>
    </citation>
    <scope>NUCLEOTIDE SEQUENCE [LARGE SCALE GENOMIC DNA]</scope>
    <source>
        <strain evidence="9 10">DSM 100231</strain>
    </source>
</reference>
<dbReference type="GO" id="GO:0016139">
    <property type="term" value="P:glycoside catabolic process"/>
    <property type="evidence" value="ECO:0007669"/>
    <property type="project" value="TreeGrafter"/>
</dbReference>
<evidence type="ECO:0000256" key="2">
    <source>
        <dbReference type="ARBA" id="ARBA00012662"/>
    </source>
</evidence>
<dbReference type="InterPro" id="IPR057739">
    <property type="entry name" value="Glyco_hydro_29_N"/>
</dbReference>
<dbReference type="PANTHER" id="PTHR10030">
    <property type="entry name" value="ALPHA-L-FUCOSIDASE"/>
    <property type="match status" value="1"/>
</dbReference>
<keyword evidence="4" id="KW-0378">Hydrolase</keyword>
<dbReference type="FunFam" id="3.20.20.80:FF:000052">
    <property type="entry name" value="Putative alpha-L-fucosidase 1"/>
    <property type="match status" value="1"/>
</dbReference>
<keyword evidence="10" id="KW-1185">Reference proteome</keyword>
<dbReference type="InterPro" id="IPR000933">
    <property type="entry name" value="Glyco_hydro_29"/>
</dbReference>
<evidence type="ECO:0000259" key="8">
    <source>
        <dbReference type="Pfam" id="PF01120"/>
    </source>
</evidence>
<dbReference type="EC" id="3.2.1.51" evidence="2"/>
<comment type="caution">
    <text evidence="9">The sequence shown here is derived from an EMBL/GenBank/DDBJ whole genome shotgun (WGS) entry which is preliminary data.</text>
</comment>
<dbReference type="SUPFAM" id="SSF49785">
    <property type="entry name" value="Galactose-binding domain-like"/>
    <property type="match status" value="1"/>
</dbReference>
<dbReference type="Gene3D" id="3.20.20.80">
    <property type="entry name" value="Glycosidases"/>
    <property type="match status" value="1"/>
</dbReference>
<dbReference type="Pfam" id="PF00754">
    <property type="entry name" value="F5_F8_type_C"/>
    <property type="match status" value="1"/>
</dbReference>
<evidence type="ECO:0000256" key="4">
    <source>
        <dbReference type="ARBA" id="ARBA00022801"/>
    </source>
</evidence>
<feature type="signal peptide" evidence="6">
    <location>
        <begin position="1"/>
        <end position="44"/>
    </location>
</feature>
<dbReference type="PANTHER" id="PTHR10030:SF37">
    <property type="entry name" value="ALPHA-L-FUCOSIDASE-RELATED"/>
    <property type="match status" value="1"/>
</dbReference>
<dbReference type="Gene3D" id="2.60.120.260">
    <property type="entry name" value="Galactose-binding domain-like"/>
    <property type="match status" value="1"/>
</dbReference>
<dbReference type="SUPFAM" id="SSF51445">
    <property type="entry name" value="(Trans)glycosidases"/>
    <property type="match status" value="1"/>
</dbReference>
<evidence type="ECO:0000259" key="7">
    <source>
        <dbReference type="Pfam" id="PF00754"/>
    </source>
</evidence>
<dbReference type="GO" id="GO:0005764">
    <property type="term" value="C:lysosome"/>
    <property type="evidence" value="ECO:0007669"/>
    <property type="project" value="TreeGrafter"/>
</dbReference>
<comment type="similarity">
    <text evidence="1">Belongs to the glycosyl hydrolase 29 family.</text>
</comment>
<evidence type="ECO:0000256" key="6">
    <source>
        <dbReference type="SAM" id="SignalP"/>
    </source>
</evidence>
<keyword evidence="3 6" id="KW-0732">Signal</keyword>
<gene>
    <name evidence="9" type="ORF">C8E01_101107</name>
</gene>
<name>A0A2U1B576_9BACT</name>
<feature type="chain" id="PRO_5015458183" description="alpha-L-fucosidase" evidence="6">
    <location>
        <begin position="45"/>
        <end position="536"/>
    </location>
</feature>
<proteinExistence type="inferred from homology"/>
<dbReference type="EMBL" id="QEKI01000001">
    <property type="protein sequence ID" value="PVY43751.1"/>
    <property type="molecule type" value="Genomic_DNA"/>
</dbReference>
<dbReference type="AlphaFoldDB" id="A0A2U1B576"/>
<evidence type="ECO:0000313" key="10">
    <source>
        <dbReference type="Proteomes" id="UP000245466"/>
    </source>
</evidence>
<sequence>MKCYKVYTDTAYKILTTLYPYMKMKKITAGLLSLCLAATGPTFAQQVSDQKNYVIIQPGESEANIVRKAANVVPSLRQLRWQQLELTAFFHIGVNTFTNREWGTGKEDPKIFNPTQLDARQWVRVAKEAGIKQVILTAKHHDGFCLWSTATTEHSVKNSPWKNGQGDVMREVAEACKEYGIGFGVYLSPWDMNSPVYGTDAYNDLFIDQLTELLTQYGQIDEVWFDGANGEGPNGKKQVYDFDRWYQHIRKLQPTATIAIMGPDVRWVGTETGYGRETEWSVVPANNLDQSATAANSQQGLAFKPQGDMRGDDLGSRDKIRNATGLVWYPAETDVSIRPGWFYHPEEDDKVKTPEKLLDIYYSSVGRNGVLLLNIPPDKRGLIHESDVKALQEWKKLRDNTFTTNLAAKAKVKVSGGKNKQAILDGKYDTHYTTKSEKDTTAVVELQLKGEHTFDVLLLQENISVGQRIEKFTFEYWKNGQWHKATEGTTVGYKRLLRFDPVTASKVRLLIESSRLNPTLSEIGLYKNALTSATIQ</sequence>
<evidence type="ECO:0000256" key="5">
    <source>
        <dbReference type="ARBA" id="ARBA00023295"/>
    </source>
</evidence>
<accession>A0A2U1B576</accession>
<dbReference type="GO" id="GO:0006004">
    <property type="term" value="P:fucose metabolic process"/>
    <property type="evidence" value="ECO:0007669"/>
    <property type="project" value="TreeGrafter"/>
</dbReference>
<dbReference type="Proteomes" id="UP000245466">
    <property type="component" value="Unassembled WGS sequence"/>
</dbReference>
<dbReference type="InterPro" id="IPR017853">
    <property type="entry name" value="GH"/>
</dbReference>
<evidence type="ECO:0000256" key="3">
    <source>
        <dbReference type="ARBA" id="ARBA00022729"/>
    </source>
</evidence>
<evidence type="ECO:0000256" key="1">
    <source>
        <dbReference type="ARBA" id="ARBA00007951"/>
    </source>
</evidence>